<dbReference type="PANTHER" id="PTHR42695">
    <property type="entry name" value="GLUTAMINE AMIDOTRANSFERASE YLR126C-RELATED"/>
    <property type="match status" value="1"/>
</dbReference>
<keyword evidence="3" id="KW-1185">Reference proteome</keyword>
<dbReference type="InterPro" id="IPR044992">
    <property type="entry name" value="ChyE-like"/>
</dbReference>
<comment type="caution">
    <text evidence="2">The sequence shown here is derived from an EMBL/GenBank/DDBJ whole genome shotgun (WGS) entry which is preliminary data.</text>
</comment>
<dbReference type="InParanoid" id="B4CW74"/>
<dbReference type="STRING" id="497964.CfE428DRAFT_0911"/>
<dbReference type="PROSITE" id="PS51273">
    <property type="entry name" value="GATASE_TYPE_1"/>
    <property type="match status" value="1"/>
</dbReference>
<keyword evidence="2" id="KW-0315">Glutamine amidotransferase</keyword>
<organism evidence="2 3">
    <name type="scientific">Chthoniobacter flavus Ellin428</name>
    <dbReference type="NCBI Taxonomy" id="497964"/>
    <lineage>
        <taxon>Bacteria</taxon>
        <taxon>Pseudomonadati</taxon>
        <taxon>Verrucomicrobiota</taxon>
        <taxon>Spartobacteria</taxon>
        <taxon>Chthoniobacterales</taxon>
        <taxon>Chthoniobacteraceae</taxon>
        <taxon>Chthoniobacter</taxon>
    </lineage>
</organism>
<evidence type="ECO:0000313" key="3">
    <source>
        <dbReference type="Proteomes" id="UP000005824"/>
    </source>
</evidence>
<dbReference type="EMBL" id="ABVL01000002">
    <property type="protein sequence ID" value="EDY21666.1"/>
    <property type="molecule type" value="Genomic_DNA"/>
</dbReference>
<dbReference type="Pfam" id="PF00117">
    <property type="entry name" value="GATase"/>
    <property type="match status" value="1"/>
</dbReference>
<dbReference type="InterPro" id="IPR017926">
    <property type="entry name" value="GATASE"/>
</dbReference>
<dbReference type="SUPFAM" id="SSF52317">
    <property type="entry name" value="Class I glutamine amidotransferase-like"/>
    <property type="match status" value="1"/>
</dbReference>
<dbReference type="InterPro" id="IPR029062">
    <property type="entry name" value="Class_I_gatase-like"/>
</dbReference>
<accession>B4CW74</accession>
<gene>
    <name evidence="2" type="ORF">CfE428DRAFT_0911</name>
</gene>
<protein>
    <submittedName>
        <fullName evidence="2">Glutamine amidotransferase class-I</fullName>
    </submittedName>
</protein>
<dbReference type="RefSeq" id="WP_006978238.1">
    <property type="nucleotide sequence ID" value="NZ_ABVL01000002.1"/>
</dbReference>
<dbReference type="Proteomes" id="UP000005824">
    <property type="component" value="Unassembled WGS sequence"/>
</dbReference>
<sequence length="230" mass="25119">MRIHSLEHQPEEGPAKIADWAAARGHTLNRTALYAAEAPPSLEAFDLLVIMGGGMNIYQHRDHPWLVTEKEFLRRAIDAGKPILGICLGAQLLADVLGGKVYQNAEKEIGWFPVSFRERTGLFAQFPETMNVMHWHGDTFSLPPNARLIADSTGCAHQAFVWGDRVVGLQFHLEMGAVNVADLATVAAEDLTPGRFVQSAAQLTETPSDLPMAHATLCSLLDALGRKVDS</sequence>
<dbReference type="GO" id="GO:0016740">
    <property type="term" value="F:transferase activity"/>
    <property type="evidence" value="ECO:0007669"/>
    <property type="project" value="UniProtKB-KW"/>
</dbReference>
<dbReference type="Gene3D" id="3.40.50.880">
    <property type="match status" value="1"/>
</dbReference>
<feature type="domain" description="Glutamine amidotransferase" evidence="1">
    <location>
        <begin position="42"/>
        <end position="175"/>
    </location>
</feature>
<name>B4CW74_9BACT</name>
<dbReference type="FunFam" id="3.40.50.880:FF:000033">
    <property type="entry name" value="Glutamine amidotransferase class-I"/>
    <property type="match status" value="1"/>
</dbReference>
<dbReference type="eggNOG" id="COG0518">
    <property type="taxonomic scope" value="Bacteria"/>
</dbReference>
<dbReference type="GO" id="GO:0005829">
    <property type="term" value="C:cytosol"/>
    <property type="evidence" value="ECO:0007669"/>
    <property type="project" value="TreeGrafter"/>
</dbReference>
<dbReference type="CDD" id="cd01741">
    <property type="entry name" value="GATase1_1"/>
    <property type="match status" value="1"/>
</dbReference>
<proteinExistence type="predicted"/>
<evidence type="ECO:0000259" key="1">
    <source>
        <dbReference type="Pfam" id="PF00117"/>
    </source>
</evidence>
<reference evidence="2 3" key="1">
    <citation type="journal article" date="2011" name="J. Bacteriol.">
        <title>Genome sequence of Chthoniobacter flavus Ellin428, an aerobic heterotrophic soil bacterium.</title>
        <authorList>
            <person name="Kant R."/>
            <person name="van Passel M.W."/>
            <person name="Palva A."/>
            <person name="Lucas S."/>
            <person name="Lapidus A."/>
            <person name="Glavina Del Rio T."/>
            <person name="Dalin E."/>
            <person name="Tice H."/>
            <person name="Bruce D."/>
            <person name="Goodwin L."/>
            <person name="Pitluck S."/>
            <person name="Larimer F.W."/>
            <person name="Land M.L."/>
            <person name="Hauser L."/>
            <person name="Sangwan P."/>
            <person name="de Vos W.M."/>
            <person name="Janssen P.H."/>
            <person name="Smidt H."/>
        </authorList>
    </citation>
    <scope>NUCLEOTIDE SEQUENCE [LARGE SCALE GENOMIC DNA]</scope>
    <source>
        <strain evidence="2 3">Ellin428</strain>
    </source>
</reference>
<keyword evidence="2" id="KW-0808">Transferase</keyword>
<dbReference type="PANTHER" id="PTHR42695:SF5">
    <property type="entry name" value="GLUTAMINE AMIDOTRANSFERASE YLR126C-RELATED"/>
    <property type="match status" value="1"/>
</dbReference>
<evidence type="ECO:0000313" key="2">
    <source>
        <dbReference type="EMBL" id="EDY21666.1"/>
    </source>
</evidence>
<dbReference type="AlphaFoldDB" id="B4CW74"/>